<reference evidence="1 2" key="1">
    <citation type="journal article" date="2020" name="Genome Biol. Evol.">
        <title>A new high-quality draft genome assembly of the Chinese cordyceps Ophiocordyceps sinensis.</title>
        <authorList>
            <person name="Shu R."/>
            <person name="Zhang J."/>
            <person name="Meng Q."/>
            <person name="Zhang H."/>
            <person name="Zhou G."/>
            <person name="Li M."/>
            <person name="Wu P."/>
            <person name="Zhao Y."/>
            <person name="Chen C."/>
            <person name="Qin Q."/>
        </authorList>
    </citation>
    <scope>NUCLEOTIDE SEQUENCE [LARGE SCALE GENOMIC DNA]</scope>
    <source>
        <strain evidence="1 2">IOZ07</strain>
    </source>
</reference>
<sequence length="103" mass="11387">MAMSAPLVEDVTVRLASCFIRNVVNYAQPRHEAGSQCRPVATAGENAAKALADYLVVHGFNPTTEGEARDPHFTRLARARQMTPRWSPCSLTIRSMERSRVTS</sequence>
<organism evidence="1 2">
    <name type="scientific">Ophiocordyceps sinensis</name>
    <dbReference type="NCBI Taxonomy" id="72228"/>
    <lineage>
        <taxon>Eukaryota</taxon>
        <taxon>Fungi</taxon>
        <taxon>Dikarya</taxon>
        <taxon>Ascomycota</taxon>
        <taxon>Pezizomycotina</taxon>
        <taxon>Sordariomycetes</taxon>
        <taxon>Hypocreomycetidae</taxon>
        <taxon>Hypocreales</taxon>
        <taxon>Ophiocordycipitaceae</taxon>
        <taxon>Ophiocordyceps</taxon>
    </lineage>
</organism>
<dbReference type="AlphaFoldDB" id="A0A8H4V5U7"/>
<dbReference type="EMBL" id="JAAVMX010000005">
    <property type="protein sequence ID" value="KAF4509073.1"/>
    <property type="molecule type" value="Genomic_DNA"/>
</dbReference>
<keyword evidence="2" id="KW-1185">Reference proteome</keyword>
<accession>A0A8H4V5U7</accession>
<comment type="caution">
    <text evidence="1">The sequence shown here is derived from an EMBL/GenBank/DDBJ whole genome shotgun (WGS) entry which is preliminary data.</text>
</comment>
<evidence type="ECO:0000313" key="2">
    <source>
        <dbReference type="Proteomes" id="UP000557566"/>
    </source>
</evidence>
<evidence type="ECO:0000313" key="1">
    <source>
        <dbReference type="EMBL" id="KAF4509073.1"/>
    </source>
</evidence>
<protein>
    <submittedName>
        <fullName evidence="1">Uncharacterized protein</fullName>
    </submittedName>
</protein>
<dbReference type="Proteomes" id="UP000557566">
    <property type="component" value="Unassembled WGS sequence"/>
</dbReference>
<proteinExistence type="predicted"/>
<gene>
    <name evidence="1" type="ORF">G6O67_005379</name>
</gene>
<name>A0A8H4V5U7_9HYPO</name>